<dbReference type="GO" id="GO:0045134">
    <property type="term" value="F:UDP phosphatase activity"/>
    <property type="evidence" value="ECO:0007669"/>
    <property type="project" value="TreeGrafter"/>
</dbReference>
<keyword evidence="7" id="KW-0732">Signal</keyword>
<evidence type="ECO:0000256" key="6">
    <source>
        <dbReference type="PIRSR" id="PIRSR609283-1"/>
    </source>
</evidence>
<evidence type="ECO:0000313" key="8">
    <source>
        <dbReference type="EMBL" id="QHO60715.1"/>
    </source>
</evidence>
<keyword evidence="2 6" id="KW-0479">Metal-binding</keyword>
<comment type="similarity">
    <text evidence="5">Belongs to the apyrase family.</text>
</comment>
<feature type="binding site" evidence="6">
    <location>
        <position position="92"/>
    </location>
    <ligand>
        <name>Ca(2+)</name>
        <dbReference type="ChEBI" id="CHEBI:29108"/>
    </ligand>
</feature>
<accession>A0A6B9VM83</accession>
<evidence type="ECO:0000256" key="2">
    <source>
        <dbReference type="ARBA" id="ARBA00022723"/>
    </source>
</evidence>
<feature type="signal peptide" evidence="7">
    <location>
        <begin position="1"/>
        <end position="21"/>
    </location>
</feature>
<dbReference type="GO" id="GO:0030166">
    <property type="term" value="P:proteoglycan biosynthetic process"/>
    <property type="evidence" value="ECO:0007669"/>
    <property type="project" value="TreeGrafter"/>
</dbReference>
<keyword evidence="3" id="KW-0378">Hydrolase</keyword>
<name>A0A6B9VM83_9DIPT</name>
<dbReference type="InterPro" id="IPR036258">
    <property type="entry name" value="Apyrase_sf"/>
</dbReference>
<feature type="chain" id="PRO_5025639425" evidence="7">
    <location>
        <begin position="22"/>
        <end position="338"/>
    </location>
</feature>
<dbReference type="InterPro" id="IPR009283">
    <property type="entry name" value="Apyrase"/>
</dbReference>
<evidence type="ECO:0000256" key="1">
    <source>
        <dbReference type="ARBA" id="ARBA00001913"/>
    </source>
</evidence>
<proteinExistence type="evidence at transcript level"/>
<keyword evidence="4 6" id="KW-0106">Calcium</keyword>
<protein>
    <submittedName>
        <fullName evidence="8">Salivary apyrase</fullName>
    </submittedName>
</protein>
<evidence type="ECO:0000256" key="7">
    <source>
        <dbReference type="SAM" id="SignalP"/>
    </source>
</evidence>
<dbReference type="Pfam" id="PF06079">
    <property type="entry name" value="Apyrase"/>
    <property type="match status" value="1"/>
</dbReference>
<dbReference type="GO" id="GO:0004382">
    <property type="term" value="F:GDP phosphatase activity"/>
    <property type="evidence" value="ECO:0007669"/>
    <property type="project" value="TreeGrafter"/>
</dbReference>
<comment type="cofactor">
    <cofactor evidence="1 6">
        <name>Ca(2+)</name>
        <dbReference type="ChEBI" id="CHEBI:29108"/>
    </cofactor>
</comment>
<dbReference type="Gene3D" id="2.120.10.100">
    <property type="entry name" value="Apyrase"/>
    <property type="match status" value="1"/>
</dbReference>
<dbReference type="GO" id="GO:0005509">
    <property type="term" value="F:calcium ion binding"/>
    <property type="evidence" value="ECO:0007669"/>
    <property type="project" value="InterPro"/>
</dbReference>
<dbReference type="EMBL" id="MN605325">
    <property type="protein sequence ID" value="QHO60715.1"/>
    <property type="molecule type" value="mRNA"/>
</dbReference>
<evidence type="ECO:0000256" key="3">
    <source>
        <dbReference type="ARBA" id="ARBA00022801"/>
    </source>
</evidence>
<evidence type="ECO:0000256" key="5">
    <source>
        <dbReference type="ARBA" id="ARBA00025738"/>
    </source>
</evidence>
<dbReference type="PANTHER" id="PTHR13023">
    <property type="entry name" value="APYRASE"/>
    <property type="match status" value="1"/>
</dbReference>
<dbReference type="SUPFAM" id="SSF101887">
    <property type="entry name" value="Apyrase"/>
    <property type="match status" value="1"/>
</dbReference>
<dbReference type="AlphaFoldDB" id="A0A6B9VM83"/>
<feature type="binding site" evidence="6">
    <location>
        <position position="208"/>
    </location>
    <ligand>
        <name>Ca(2+)</name>
        <dbReference type="ChEBI" id="CHEBI:29108"/>
    </ligand>
</feature>
<dbReference type="PANTHER" id="PTHR13023:SF3">
    <property type="entry name" value="SOLUBLE CALCIUM-ACTIVATED NUCLEOTIDASE 1"/>
    <property type="match status" value="1"/>
</dbReference>
<feature type="binding site" evidence="6">
    <location>
        <position position="270"/>
    </location>
    <ligand>
        <name>Ca(2+)</name>
        <dbReference type="ChEBI" id="CHEBI:29108"/>
    </ligand>
</feature>
<evidence type="ECO:0000256" key="4">
    <source>
        <dbReference type="ARBA" id="ARBA00022837"/>
    </source>
</evidence>
<reference evidence="8" key="1">
    <citation type="submission" date="2019-10" db="EMBL/GenBank/DDBJ databases">
        <title>Sergentomyia schwetzi: salivary gland transcriptome, proteome and enzymatic activities in two lineages adapted to different blood sources.</title>
        <authorList>
            <person name="Polanska N."/>
            <person name="Ishemgulova A."/>
            <person name="Volfova V."/>
            <person name="Flegontov P."/>
            <person name="Votypka J."/>
            <person name="Yurchenko V."/>
            <person name="Volf P."/>
        </authorList>
    </citation>
    <scope>NUCLEOTIDE SEQUENCE</scope>
    <source>
        <tissue evidence="8">Salivary glands</tissue>
    </source>
</reference>
<organism evidence="8">
    <name type="scientific">Sergentomyia schwetzi</name>
    <dbReference type="NCBI Taxonomy" id="114605"/>
    <lineage>
        <taxon>Eukaryota</taxon>
        <taxon>Metazoa</taxon>
        <taxon>Ecdysozoa</taxon>
        <taxon>Arthropoda</taxon>
        <taxon>Hexapoda</taxon>
        <taxon>Insecta</taxon>
        <taxon>Pterygota</taxon>
        <taxon>Neoptera</taxon>
        <taxon>Endopterygota</taxon>
        <taxon>Diptera</taxon>
        <taxon>Nematocera</taxon>
        <taxon>Psychodoidea</taxon>
        <taxon>Psychodidae</taxon>
        <taxon>Sergentomyia</taxon>
        <taxon>Sergentomyia</taxon>
    </lineage>
</organism>
<sequence>MSFKIYLIAVWAYICVQIVKSAPVSQSKVFYFGLIADRDRNSRVEGQSQTYESILKFGELKYENDLYELVVKQDNTVVKTKYSHKGAGAELSEFIDFNGKYYAVDERTGILFEVDPSDKLIPWAILAAGDGNSRIGFDAKWATVRNDMLYVGSLATEYIDRNGKRQDTSFWVKTITKRGSVRSINWKDRYERVRKAMGIDYPGFVLHEAVNWSPINSQWVLMPKKCSTRPYDTTIESVGCNKIVIADEKFSDIQSIDIDRESSDPAAGFSSFKFIPGSKDKHILALRTVKKNDKTTTYAVVVNTDGKVLMPEKKISSEKFEGVLFFKEPTAKRFKNIS</sequence>
<feature type="binding site" evidence="6">
    <location>
        <position position="93"/>
    </location>
    <ligand>
        <name>Ca(2+)</name>
        <dbReference type="ChEBI" id="CHEBI:29108"/>
    </ligand>
</feature>
<feature type="binding site" evidence="6">
    <location>
        <position position="321"/>
    </location>
    <ligand>
        <name>Ca(2+)</name>
        <dbReference type="ChEBI" id="CHEBI:29108"/>
    </ligand>
</feature>